<evidence type="ECO:0000313" key="2">
    <source>
        <dbReference type="Proteomes" id="UP000837857"/>
    </source>
</evidence>
<keyword evidence="2" id="KW-1185">Reference proteome</keyword>
<dbReference type="Proteomes" id="UP000837857">
    <property type="component" value="Chromosome 10"/>
</dbReference>
<reference evidence="1" key="1">
    <citation type="submission" date="2022-03" db="EMBL/GenBank/DDBJ databases">
        <authorList>
            <person name="Martin H S."/>
        </authorList>
    </citation>
    <scope>NUCLEOTIDE SEQUENCE</scope>
</reference>
<name>A0ABN8HRU1_9NEOP</name>
<dbReference type="EMBL" id="OW152822">
    <property type="protein sequence ID" value="CAH2036910.1"/>
    <property type="molecule type" value="Genomic_DNA"/>
</dbReference>
<gene>
    <name evidence="1" type="ORF">IPOD504_LOCUS930</name>
</gene>
<organism evidence="1 2">
    <name type="scientific">Iphiclides podalirius</name>
    <name type="common">scarce swallowtail</name>
    <dbReference type="NCBI Taxonomy" id="110791"/>
    <lineage>
        <taxon>Eukaryota</taxon>
        <taxon>Metazoa</taxon>
        <taxon>Ecdysozoa</taxon>
        <taxon>Arthropoda</taxon>
        <taxon>Hexapoda</taxon>
        <taxon>Insecta</taxon>
        <taxon>Pterygota</taxon>
        <taxon>Neoptera</taxon>
        <taxon>Endopterygota</taxon>
        <taxon>Lepidoptera</taxon>
        <taxon>Glossata</taxon>
        <taxon>Ditrysia</taxon>
        <taxon>Papilionoidea</taxon>
        <taxon>Papilionidae</taxon>
        <taxon>Papilioninae</taxon>
        <taxon>Iphiclides</taxon>
    </lineage>
</organism>
<proteinExistence type="predicted"/>
<evidence type="ECO:0000313" key="1">
    <source>
        <dbReference type="EMBL" id="CAH2036910.1"/>
    </source>
</evidence>
<feature type="non-terminal residue" evidence="1">
    <location>
        <position position="1"/>
    </location>
</feature>
<evidence type="ECO:0008006" key="3">
    <source>
        <dbReference type="Google" id="ProtNLM"/>
    </source>
</evidence>
<protein>
    <recommendedName>
        <fullName evidence="3">Ribosomal protein S14</fullName>
    </recommendedName>
</protein>
<sequence length="146" mass="16229">MVKRGQSANSEGCHSESRAVAHPSVFRRRHLPQMHGPEPCAFIDWSQVVTPSREQVLAAKKTLYIRVRNLKHRFETFKSMPAGLCVRGRTTIGVSSLSYGVARQFRSRGGGASHKPVLQYVKSPPALADCSRSVARTPLRHPRVLT</sequence>
<accession>A0ABN8HRU1</accession>